<evidence type="ECO:0000313" key="2">
    <source>
        <dbReference type="Proteomes" id="UP000007264"/>
    </source>
</evidence>
<reference evidence="1 2" key="1">
    <citation type="journal article" date="2012" name="Genome Biol.">
        <title>The genome of the polar eukaryotic microalga coccomyxa subellipsoidea reveals traits of cold adaptation.</title>
        <authorList>
            <person name="Blanc G."/>
            <person name="Agarkova I."/>
            <person name="Grimwood J."/>
            <person name="Kuo A."/>
            <person name="Brueggeman A."/>
            <person name="Dunigan D."/>
            <person name="Gurnon J."/>
            <person name="Ladunga I."/>
            <person name="Lindquist E."/>
            <person name="Lucas S."/>
            <person name="Pangilinan J."/>
            <person name="Proschold T."/>
            <person name="Salamov A."/>
            <person name="Schmutz J."/>
            <person name="Weeks D."/>
            <person name="Yamada T."/>
            <person name="Claverie J.M."/>
            <person name="Grigoriev I."/>
            <person name="Van Etten J."/>
            <person name="Lomsadze A."/>
            <person name="Borodovsky M."/>
        </authorList>
    </citation>
    <scope>NUCLEOTIDE SEQUENCE [LARGE SCALE GENOMIC DNA]</scope>
    <source>
        <strain evidence="1 2">C-169</strain>
    </source>
</reference>
<evidence type="ECO:0000313" key="1">
    <source>
        <dbReference type="EMBL" id="EIE23474.1"/>
    </source>
</evidence>
<gene>
    <name evidence="1" type="ORF">COCSUDRAFT_65934</name>
</gene>
<dbReference type="GeneID" id="17041466"/>
<comment type="caution">
    <text evidence="1">The sequence shown here is derived from an EMBL/GenBank/DDBJ whole genome shotgun (WGS) entry which is preliminary data.</text>
</comment>
<name>I0YYK5_COCSC</name>
<keyword evidence="2" id="KW-1185">Reference proteome</keyword>
<dbReference type="OrthoDB" id="505347at2759"/>
<dbReference type="RefSeq" id="XP_005648018.1">
    <property type="nucleotide sequence ID" value="XM_005647961.1"/>
</dbReference>
<proteinExistence type="predicted"/>
<protein>
    <submittedName>
        <fullName evidence="1">Uncharacterized protein</fullName>
    </submittedName>
</protein>
<dbReference type="KEGG" id="csl:COCSUDRAFT_65934"/>
<dbReference type="EMBL" id="AGSI01000007">
    <property type="protein sequence ID" value="EIE23474.1"/>
    <property type="molecule type" value="Genomic_DNA"/>
</dbReference>
<dbReference type="AlphaFoldDB" id="I0YYK5"/>
<sequence>MGEGDAMIGMTGVMVVVVVVVVAQDTVVMAGVGAAMADTVVTAVAMGDLARHNTRSAGTSKVGGRVDVSKDINEIKFTASLTDASARDYEATPWIRDFIVSAEKKLNSNTTGLLGYDFGAQSAFASVGAETDVAGKDVQASATWFQRGTQVRTQANVKLDHRATLWGTHTFHDESLLSNSTYVNLRERQGFIIHPFTVPISTSAAQLTLEKDGYVIEPAFDFKQRAGYLSVAKDHNKYNLRGSYAFKEETALFEVGYRHNGVFDRNPLVRGYVKAPISANNGLGALSLGVIVDHTFEI</sequence>
<organism evidence="1 2">
    <name type="scientific">Coccomyxa subellipsoidea (strain C-169)</name>
    <name type="common">Green microalga</name>
    <dbReference type="NCBI Taxonomy" id="574566"/>
    <lineage>
        <taxon>Eukaryota</taxon>
        <taxon>Viridiplantae</taxon>
        <taxon>Chlorophyta</taxon>
        <taxon>core chlorophytes</taxon>
        <taxon>Trebouxiophyceae</taxon>
        <taxon>Trebouxiophyceae incertae sedis</taxon>
        <taxon>Coccomyxaceae</taxon>
        <taxon>Coccomyxa</taxon>
        <taxon>Coccomyxa subellipsoidea</taxon>
    </lineage>
</organism>
<dbReference type="Proteomes" id="UP000007264">
    <property type="component" value="Unassembled WGS sequence"/>
</dbReference>
<accession>I0YYK5</accession>